<feature type="chain" id="PRO_5014349297" evidence="2">
    <location>
        <begin position="25"/>
        <end position="796"/>
    </location>
</feature>
<name>A0A2I7N8N8_9NEIS</name>
<proteinExistence type="predicted"/>
<protein>
    <submittedName>
        <fullName evidence="3">Uncharacterized protein</fullName>
    </submittedName>
</protein>
<organism evidence="3 4">
    <name type="scientific">Aquella oligotrophica</name>
    <dbReference type="NCBI Taxonomy" id="2067065"/>
    <lineage>
        <taxon>Bacteria</taxon>
        <taxon>Pseudomonadati</taxon>
        <taxon>Pseudomonadota</taxon>
        <taxon>Betaproteobacteria</taxon>
        <taxon>Neisseriales</taxon>
        <taxon>Neisseriaceae</taxon>
        <taxon>Aquella</taxon>
    </lineage>
</organism>
<dbReference type="Proteomes" id="UP000236655">
    <property type="component" value="Chromosome"/>
</dbReference>
<keyword evidence="4" id="KW-1185">Reference proteome</keyword>
<keyword evidence="2" id="KW-0732">Signal</keyword>
<keyword evidence="1" id="KW-0175">Coiled coil</keyword>
<accession>A0A2I7N8N8</accession>
<evidence type="ECO:0000313" key="4">
    <source>
        <dbReference type="Proteomes" id="UP000236655"/>
    </source>
</evidence>
<dbReference type="AlphaFoldDB" id="A0A2I7N8N8"/>
<dbReference type="KEGG" id="nba:CUN60_11130"/>
<sequence length="796" mass="88620">MKRNIKLSAILSVALSLSMLDAHAVWNTNSIGDDGNPHTEGNAGANEHHAKLKSATKLVLRNDTNSIISSIQIKDPDGKVHYSNNLNCATESFCEISAPGLKLNKDLDAFFFDSKNKLVSVYDFSSVPDSSQYEYIYASNLSLGLYIYSLLEVIDKAMTFERLSHAFGANSEKYSPFELLGGYYQQQIDSGKSSNQVLNSIDNVIKHNGVLMLNSSLLKNSHLLLSSNQGRMVGSSATKSPFCSSGMKTAVGFFEAVAKGPFAGIGIITKMITAAQYSACPSSTPDYTQQFRQINERLSELRDQMNAISDQIGALSVQASLIQITNVTNEMDRDTNSMETALNLYYSFLRNQPDRSGRYHTTLQSYVAANGGINRVMNSNLWTSLNNLYATSNQLRTSVQDLESTRPNLRRELDTFCRVNSSTANPVDNIAGSIMRRRIDCNYYVLRSYVRYTSIATAAQQALQDMFNSLIGAGGASNFQYQNDQARLNSDFGTFLQSMEAGFGSSRSFIHLINGLDSRLISRIEAVGCIHRYRDSNGQNISEPYILDWHGGTSPYVEVMCPGDDQNTMFRSRYQYRSGTTNYFNPRNVMGVLVPNEFFSSTRNNNQFQHSGDVSHSSGSNDETILWYRLIAPQNTRVYSTNLTSITGITDIRLNPHLFQLNSNGGVWNIMTPINHNIGAVNVYENRTNSSFLRIRNGLVSQEREYNSFIRFTDEAGLSWVWSIVSKYSRSFHGIWGANVSEGFQQQCMTLDCQATPSSLAVRFGLTSYSWRASPAGLLDSSYIMTINGEAIPFSR</sequence>
<dbReference type="RefSeq" id="WP_102952110.1">
    <property type="nucleotide sequence ID" value="NZ_CP024847.1"/>
</dbReference>
<evidence type="ECO:0000313" key="3">
    <source>
        <dbReference type="EMBL" id="AUR52823.1"/>
    </source>
</evidence>
<reference evidence="4" key="1">
    <citation type="submission" date="2017-11" db="EMBL/GenBank/DDBJ databases">
        <authorList>
            <person name="Chan K.G."/>
            <person name="Lee L.S."/>
        </authorList>
    </citation>
    <scope>NUCLEOTIDE SEQUENCE [LARGE SCALE GENOMIC DNA]</scope>
    <source>
        <strain evidence="4">DSM 100970</strain>
    </source>
</reference>
<feature type="coiled-coil region" evidence="1">
    <location>
        <begin position="291"/>
        <end position="318"/>
    </location>
</feature>
<evidence type="ECO:0000256" key="1">
    <source>
        <dbReference type="SAM" id="Coils"/>
    </source>
</evidence>
<feature type="signal peptide" evidence="2">
    <location>
        <begin position="1"/>
        <end position="24"/>
    </location>
</feature>
<evidence type="ECO:0000256" key="2">
    <source>
        <dbReference type="SAM" id="SignalP"/>
    </source>
</evidence>
<gene>
    <name evidence="3" type="ORF">CUN60_11130</name>
</gene>
<dbReference type="EMBL" id="CP024847">
    <property type="protein sequence ID" value="AUR52823.1"/>
    <property type="molecule type" value="Genomic_DNA"/>
</dbReference>